<dbReference type="InterPro" id="IPR005346">
    <property type="entry name" value="RnfH"/>
</dbReference>
<evidence type="ECO:0000313" key="5">
    <source>
        <dbReference type="Proteomes" id="UP000005289"/>
    </source>
</evidence>
<dbReference type="STRING" id="713585.THITH_13160"/>
<gene>
    <name evidence="4" type="ORF">THITH_13160</name>
</gene>
<dbReference type="Pfam" id="PF03658">
    <property type="entry name" value="Ub-RnfH"/>
    <property type="match status" value="1"/>
</dbReference>
<dbReference type="Gene3D" id="3.10.20.280">
    <property type="entry name" value="RnfH-like"/>
    <property type="match status" value="1"/>
</dbReference>
<dbReference type="PANTHER" id="PTHR37483">
    <property type="entry name" value="UPF0125 PROTEIN RATB"/>
    <property type="match status" value="1"/>
</dbReference>
<dbReference type="PANTHER" id="PTHR37483:SF1">
    <property type="entry name" value="UPF0125 PROTEIN RATB"/>
    <property type="match status" value="1"/>
</dbReference>
<evidence type="ECO:0000256" key="3">
    <source>
        <dbReference type="SAM" id="MobiDB-lite"/>
    </source>
</evidence>
<dbReference type="HOGENOM" id="CLU_150721_1_0_6"/>
<organism evidence="4 5">
    <name type="scientific">Thioalkalivibrio paradoxus ARh 1</name>
    <dbReference type="NCBI Taxonomy" id="713585"/>
    <lineage>
        <taxon>Bacteria</taxon>
        <taxon>Pseudomonadati</taxon>
        <taxon>Pseudomonadota</taxon>
        <taxon>Gammaproteobacteria</taxon>
        <taxon>Chromatiales</taxon>
        <taxon>Ectothiorhodospiraceae</taxon>
        <taxon>Thioalkalivibrio</taxon>
    </lineage>
</organism>
<dbReference type="InterPro" id="IPR037021">
    <property type="entry name" value="RnfH_sf"/>
</dbReference>
<feature type="region of interest" description="Disordered" evidence="3">
    <location>
        <begin position="93"/>
        <end position="116"/>
    </location>
</feature>
<comment type="similarity">
    <text evidence="1 2">Belongs to the UPF0125 (RnfH) family.</text>
</comment>
<keyword evidence="5" id="KW-1185">Reference proteome</keyword>
<dbReference type="AlphaFoldDB" id="W0DQ98"/>
<evidence type="ECO:0000256" key="2">
    <source>
        <dbReference type="HAMAP-Rule" id="MF_00460"/>
    </source>
</evidence>
<dbReference type="Proteomes" id="UP000005289">
    <property type="component" value="Chromosome"/>
</dbReference>
<accession>W0DQ98</accession>
<protein>
    <recommendedName>
        <fullName evidence="2">UPF0125 protein THITH_13160</fullName>
    </recommendedName>
</protein>
<dbReference type="SUPFAM" id="SSF54285">
    <property type="entry name" value="MoaD/ThiS"/>
    <property type="match status" value="1"/>
</dbReference>
<dbReference type="RefSeq" id="WP_006748522.1">
    <property type="nucleotide sequence ID" value="NZ_CP007029.1"/>
</dbReference>
<proteinExistence type="inferred from homology"/>
<dbReference type="InterPro" id="IPR016155">
    <property type="entry name" value="Mopterin_synth/thiamin_S_b"/>
</dbReference>
<evidence type="ECO:0000313" key="4">
    <source>
        <dbReference type="EMBL" id="AHE99050.1"/>
    </source>
</evidence>
<reference evidence="4 5" key="1">
    <citation type="submission" date="2013-12" db="EMBL/GenBank/DDBJ databases">
        <authorList>
            <consortium name="DOE Joint Genome Institute"/>
            <person name="Muyzer G."/>
            <person name="Huntemann M."/>
            <person name="Han J."/>
            <person name="Chen A."/>
            <person name="Kyrpides N."/>
            <person name="Mavromatis K."/>
            <person name="Markowitz V."/>
            <person name="Palaniappan K."/>
            <person name="Ivanova N."/>
            <person name="Schaumberg A."/>
            <person name="Pati A."/>
            <person name="Liolios K."/>
            <person name="Nordberg H.P."/>
            <person name="Cantor M.N."/>
            <person name="Hua S.X."/>
            <person name="Woyke T."/>
        </authorList>
    </citation>
    <scope>NUCLEOTIDE SEQUENCE [LARGE SCALE GENOMIC DNA]</scope>
    <source>
        <strain evidence="4 5">ARh 1</strain>
    </source>
</reference>
<name>W0DQ98_9GAMM</name>
<dbReference type="HAMAP" id="MF_00460">
    <property type="entry name" value="UPF0125_RnfH"/>
    <property type="match status" value="1"/>
</dbReference>
<dbReference type="NCBIfam" id="NF002490">
    <property type="entry name" value="PRK01777.1"/>
    <property type="match status" value="1"/>
</dbReference>
<evidence type="ECO:0000256" key="1">
    <source>
        <dbReference type="ARBA" id="ARBA00010645"/>
    </source>
</evidence>
<dbReference type="EMBL" id="CP007029">
    <property type="protein sequence ID" value="AHE99050.1"/>
    <property type="molecule type" value="Genomic_DNA"/>
</dbReference>
<sequence length="116" mass="12384">MTEQGEPNAAQRIAVEVAYARPDVQVVLPVEVAAGATVQDALQQSGIAERFPEIDLGSAKVGIFGKLARMDTALRARDRVELYRPLIADPKEVRRQRAAQGKPTRKGGASSADSSA</sequence>
<dbReference type="OrthoDB" id="9796575at2"/>
<dbReference type="KEGG" id="tti:THITH_13160"/>